<feature type="transmembrane region" description="Helical" evidence="1">
    <location>
        <begin position="36"/>
        <end position="56"/>
    </location>
</feature>
<dbReference type="RefSeq" id="WP_253354179.1">
    <property type="nucleotide sequence ID" value="NZ_JACHVT010000002.1"/>
</dbReference>
<reference evidence="2 3" key="1">
    <citation type="submission" date="2020-08" db="EMBL/GenBank/DDBJ databases">
        <title>Genomic Encyclopedia of Type Strains, Phase IV (KMG-V): Genome sequencing to study the core and pangenomes of soil and plant-associated prokaryotes.</title>
        <authorList>
            <person name="Whitman W."/>
        </authorList>
    </citation>
    <scope>NUCLEOTIDE SEQUENCE [LARGE SCALE GENOMIC DNA]</scope>
    <source>
        <strain evidence="2 3">B3ACCR2</strain>
    </source>
</reference>
<sequence length="168" mass="17688">MSRAGGAARSTRMRPTLSRWRSGLRARLGEADEGRAIVEFVFLGLLLIVPLTYLVLTAARLQAAAFSASLAGREAGRAFVTADSDGAGFARARTAAGLAFADFSFERGADVTVTCSASPCLTPDAGVTATARIEVQLPLIPDFVSERLPTSVTITSTHLATVDRFVAR</sequence>
<dbReference type="Proteomes" id="UP000590811">
    <property type="component" value="Unassembled WGS sequence"/>
</dbReference>
<evidence type="ECO:0008006" key="4">
    <source>
        <dbReference type="Google" id="ProtNLM"/>
    </source>
</evidence>
<name>A0A839PVE5_9MICO</name>
<proteinExistence type="predicted"/>
<accession>A0A839PVE5</accession>
<comment type="caution">
    <text evidence="2">The sequence shown here is derived from an EMBL/GenBank/DDBJ whole genome shotgun (WGS) entry which is preliminary data.</text>
</comment>
<keyword evidence="1" id="KW-0472">Membrane</keyword>
<keyword evidence="1" id="KW-1133">Transmembrane helix</keyword>
<gene>
    <name evidence="2" type="ORF">FHW14_001144</name>
</gene>
<dbReference type="EMBL" id="JACHVT010000002">
    <property type="protein sequence ID" value="MBB2985995.1"/>
    <property type="molecule type" value="Genomic_DNA"/>
</dbReference>
<evidence type="ECO:0000256" key="1">
    <source>
        <dbReference type="SAM" id="Phobius"/>
    </source>
</evidence>
<evidence type="ECO:0000313" key="3">
    <source>
        <dbReference type="Proteomes" id="UP000590811"/>
    </source>
</evidence>
<evidence type="ECO:0000313" key="2">
    <source>
        <dbReference type="EMBL" id="MBB2985995.1"/>
    </source>
</evidence>
<keyword evidence="1" id="KW-0812">Transmembrane</keyword>
<protein>
    <recommendedName>
        <fullName evidence="4">Flp pilus assembly protein TadG</fullName>
    </recommendedName>
</protein>
<organism evidence="2 3">
    <name type="scientific">Terracoccus luteus</name>
    <dbReference type="NCBI Taxonomy" id="53356"/>
    <lineage>
        <taxon>Bacteria</taxon>
        <taxon>Bacillati</taxon>
        <taxon>Actinomycetota</taxon>
        <taxon>Actinomycetes</taxon>
        <taxon>Micrococcales</taxon>
        <taxon>Intrasporangiaceae</taxon>
        <taxon>Terracoccus</taxon>
    </lineage>
</organism>
<dbReference type="AlphaFoldDB" id="A0A839PVE5"/>